<dbReference type="Pfam" id="PF09327">
    <property type="entry name" value="Phage_Tail_Tip"/>
    <property type="match status" value="1"/>
</dbReference>
<organism evidence="4 5">
    <name type="scientific">Neisseria brasiliensis</name>
    <dbReference type="NCBI Taxonomy" id="2666100"/>
    <lineage>
        <taxon>Bacteria</taxon>
        <taxon>Pseudomonadati</taxon>
        <taxon>Pseudomonadota</taxon>
        <taxon>Betaproteobacteria</taxon>
        <taxon>Neisseriales</taxon>
        <taxon>Neisseriaceae</taxon>
        <taxon>Neisseria</taxon>
    </lineage>
</organism>
<dbReference type="PANTHER" id="PTHR36251">
    <property type="entry name" value="FELS-1 PROPHAGE HOST SPECIFICITY PROTEIN-RELATED"/>
    <property type="match status" value="1"/>
</dbReference>
<dbReference type="Pfam" id="PF24801">
    <property type="entry name" value="FNIII-A_GpJ"/>
    <property type="match status" value="1"/>
</dbReference>
<evidence type="ECO:0000259" key="3">
    <source>
        <dbReference type="Pfam" id="PF24801"/>
    </source>
</evidence>
<protein>
    <submittedName>
        <fullName evidence="4">DUF1983 domain-containing protein</fullName>
    </submittedName>
</protein>
<keyword evidence="5" id="KW-1185">Reference proteome</keyword>
<gene>
    <name evidence="4" type="ORF">GJU80_09055</name>
</gene>
<feature type="domain" description="Tip attachment protein J" evidence="2">
    <location>
        <begin position="332"/>
        <end position="495"/>
    </location>
</feature>
<dbReference type="PANTHER" id="PTHR36251:SF2">
    <property type="entry name" value="GIFSY-2 PROPHAGE HOST SPECIFICITY PROTEIN J, PHAGE LAMBDA"/>
    <property type="match status" value="1"/>
</dbReference>
<accession>A0A7X2GZ22</accession>
<sequence length="1548" mass="168697">MGGKSGGKAYTPIEHPDNLQSAQVAEIIDLLGEGEIAQELDLKRIYLNDTPVQNADGTYNFKGVEVVANKGTRDQLPLEGFENTLRTVGVGARVKKAKPIVREITDPTVTSLILTLGVSALVSTTDKGDRLTTSVSMLVEFIKGGTTVYLEQVTFDGKTTSQYHADDVYENLPQVPFSIRVSRVDEDSTSERLQNDTYFAAYTEVINSNLSYPHSVVVGIKLDSAQFGNQIPTRKYLVKGMTISVPENYDPETRTYDGIWSGAFKPAWTNNPAWVFYDAVTNDRYGLGEKLNGFEVDKWALYQIAQYCDEMVDDGYGGKEPRMTCNLHITDERDGYEVLSDLASIFRGISMWTGSVLTVSNDRVTEPVAIYTNANVVDGTFSRSFVAKRAMTSVVHVSYLDKREMFRQKTEYVSDDELVKRYGENVKSVVAYGCTSRGQAARLGRWMLETAKRERQTITFTVGAEGLKHLPFDVIQVSDKYWADEMVGGRVVAVKGKTVTLDVEVKSAVGGTLIYMTQSGQKTLSIVGLSADKKTITVAETPTGLVSEAVWSMIPSTGVKPQLFRCLAIEENTEAGTYSVVAVAHDPDKDAMVDTGVKFTTGGRTSAYTMKPEVYNPTVEVNGKTMSFTFDSNVSGGNVEYEFTVYRDGKIVKSPVVQSSPKFNMSGLANGKYVVKVRAKGDYGYSNYLEYGFTVDYNITGLRAIPKTLAIDLVWNWPSMVVSNLAAQIWYAKVDDPNKATLLATVPHPQNTYTLSGVGVTDTYYFWARGVSETGEYGESTPSVRGRADKDPAPIVAQMQGAITKSALSQSLLEQLNSDMTEAAADAVAGEAQQRIRALKAEADARTKAIKAEQAARMAAVKAASDKAASDLLEKADQLGTRITTTENVNKTQARQIRTVTAAQGKTAAGLETEKKARADGIVAEAKKRETLAARVGNAEGAINEEKRVRAEANRVQAEKTSQLTSRIAGAESGITKLQKTVSDNEKARAEETKQLTARFDRMNVGGRNYLRGSVDAAKWWYYTKPKGDSVAVITDDYIAMTNAATSNYWKQLQQFGYAFRNRGINPALNELAIGDDVVINGYVKNTSTQSVTFHSILRYDVTSGSTSEGLTISQTVEANSDWTYFEIKRKVGGSLPKNYIGNRFILLCSDAFDGELSFKKLKVAKGTVASDWTPAPEDLETKAAATEAALTEFKSAQATKDTATTKKVNEAISKVGNAEAKLTQTQETLADTKGKVQSLYTLKAETLAGGRKAVSGLMMGADGQTADSQILLMADKVGFVQPHTSKIIPMMTVTRNGMALNGDLVADGTILGRHIAAKQTISAPIINGGKVSASSFLGGNINIGNGNFTVDSNGNMTAKNGRFEGTVRADRVEGVLVEGIEFKRRDLGVVHRHSGIKNKMPYKTIVAHSEYTFTKTDPREARLIFEPIFLDYEHGTTERSKISSSGVVYINGVIAPKSVAEYRGSNTFLGGRVHFAPGEGNRSLRSLNLPKGYCTIRILVAGVQVKQAYSFSTIDEIKDITRAPTDNIIDALLIYKYPSQLANAGIL</sequence>
<evidence type="ECO:0000259" key="2">
    <source>
        <dbReference type="Pfam" id="PF13550"/>
    </source>
</evidence>
<dbReference type="InterPro" id="IPR015406">
    <property type="entry name" value="GpJ_CSF"/>
</dbReference>
<feature type="domain" description="Tip attachment protein J HDII-ins2" evidence="3">
    <location>
        <begin position="87"/>
        <end position="207"/>
    </location>
</feature>
<dbReference type="Proteomes" id="UP000486297">
    <property type="component" value="Unassembled WGS sequence"/>
</dbReference>
<evidence type="ECO:0000259" key="1">
    <source>
        <dbReference type="Pfam" id="PF09327"/>
    </source>
</evidence>
<reference evidence="4" key="1">
    <citation type="journal article" name="Emerg. Infect. Dis.">
        <title>Two cases of a newly characterized neisseria species.</title>
        <authorList>
            <person name="Mustapha M."/>
            <person name="Lemos A.P.S."/>
            <person name="Harrison L.H."/>
            <person name="Vantyne D."/>
            <person name="Sacchi C.T."/>
        </authorList>
    </citation>
    <scope>NUCLEOTIDE SEQUENCE</scope>
    <source>
        <strain evidence="4">N.95.16</strain>
    </source>
</reference>
<feature type="domain" description="Tip attachment protein J central straight fiber" evidence="1">
    <location>
        <begin position="1223"/>
        <end position="1363"/>
    </location>
</feature>
<dbReference type="InterPro" id="IPR055385">
    <property type="entry name" value="GpJ_HDII-ins2"/>
</dbReference>
<dbReference type="RefSeq" id="WP_095502773.1">
    <property type="nucleotide sequence ID" value="NZ_WJXO01000001.1"/>
</dbReference>
<evidence type="ECO:0000313" key="4">
    <source>
        <dbReference type="EMBL" id="MRN38618.1"/>
    </source>
</evidence>
<dbReference type="Pfam" id="PF13550">
    <property type="entry name" value="Phage-tail_3"/>
    <property type="match status" value="1"/>
</dbReference>
<dbReference type="InterPro" id="IPR032876">
    <property type="entry name" value="J_dom"/>
</dbReference>
<comment type="caution">
    <text evidence="4">The sequence shown here is derived from an EMBL/GenBank/DDBJ whole genome shotgun (WGS) entry which is preliminary data.</text>
</comment>
<proteinExistence type="predicted"/>
<name>A0A7X2GZ22_9NEIS</name>
<evidence type="ECO:0000313" key="5">
    <source>
        <dbReference type="Proteomes" id="UP000486297"/>
    </source>
</evidence>
<dbReference type="InterPro" id="IPR013783">
    <property type="entry name" value="Ig-like_fold"/>
</dbReference>
<dbReference type="InterPro" id="IPR053171">
    <property type="entry name" value="Viral_Tip_Attach_Protein"/>
</dbReference>
<dbReference type="EMBL" id="WJXO01000001">
    <property type="protein sequence ID" value="MRN38618.1"/>
    <property type="molecule type" value="Genomic_DNA"/>
</dbReference>
<dbReference type="Gene3D" id="2.60.40.10">
    <property type="entry name" value="Immunoglobulins"/>
    <property type="match status" value="1"/>
</dbReference>